<dbReference type="EMBL" id="JAGISH010000001">
    <property type="protein sequence ID" value="MBP0480894.1"/>
    <property type="molecule type" value="Genomic_DNA"/>
</dbReference>
<keyword evidence="1" id="KW-0472">Membrane</keyword>
<accession>A0A940MK88</accession>
<name>A0A940MK88_9RHOB</name>
<keyword evidence="1" id="KW-1133">Transmembrane helix</keyword>
<dbReference type="Proteomes" id="UP000675940">
    <property type="component" value="Unassembled WGS sequence"/>
</dbReference>
<dbReference type="AlphaFoldDB" id="A0A940MK88"/>
<evidence type="ECO:0000313" key="2">
    <source>
        <dbReference type="EMBL" id="MBP0480894.1"/>
    </source>
</evidence>
<dbReference type="RefSeq" id="WP_209358318.1">
    <property type="nucleotide sequence ID" value="NZ_JAGISH010000001.1"/>
</dbReference>
<keyword evidence="1" id="KW-0812">Transmembrane</keyword>
<reference evidence="2" key="1">
    <citation type="submission" date="2021-03" db="EMBL/GenBank/DDBJ databases">
        <title>Sagittula salina sp. nov. strain M10.9X isolated from the marine waste.</title>
        <authorList>
            <person name="Satari L."/>
            <person name="Molina-Menor E."/>
            <person name="Vidal-Verdu A."/>
            <person name="Pascual J."/>
            <person name="Pereto J."/>
            <person name="Porcar M."/>
        </authorList>
    </citation>
    <scope>NUCLEOTIDE SEQUENCE</scope>
    <source>
        <strain evidence="2">M10.9X</strain>
    </source>
</reference>
<feature type="transmembrane region" description="Helical" evidence="1">
    <location>
        <begin position="68"/>
        <end position="87"/>
    </location>
</feature>
<organism evidence="2 3">
    <name type="scientific">Sagittula salina</name>
    <dbReference type="NCBI Taxonomy" id="2820268"/>
    <lineage>
        <taxon>Bacteria</taxon>
        <taxon>Pseudomonadati</taxon>
        <taxon>Pseudomonadota</taxon>
        <taxon>Alphaproteobacteria</taxon>
        <taxon>Rhodobacterales</taxon>
        <taxon>Roseobacteraceae</taxon>
        <taxon>Sagittula</taxon>
    </lineage>
</organism>
<gene>
    <name evidence="2" type="ORF">J5474_00110</name>
</gene>
<sequence>MNTPPSPFPLELLDRCIHAFRAVQQAPIRTSGLLPFWHSILLTTLEFVLAFDIALWEGSAMGDPVVNLMFNIVLSTMIALLYSIPYWSEGLPRLGEVALRTLVFPAAVTALMFLSSIVPPLNGTQARTLFATAPAPLMQIWALAGLWGFVFLWSWLTACITPCLRADARRADAFRVLRRFAWMGWDGARLGWGCLWPSSRWPGGFGGVAPWPVPGIVGI</sequence>
<keyword evidence="3" id="KW-1185">Reference proteome</keyword>
<feature type="transmembrane region" description="Helical" evidence="1">
    <location>
        <begin position="99"/>
        <end position="118"/>
    </location>
</feature>
<feature type="transmembrane region" description="Helical" evidence="1">
    <location>
        <begin position="138"/>
        <end position="160"/>
    </location>
</feature>
<evidence type="ECO:0000256" key="1">
    <source>
        <dbReference type="SAM" id="Phobius"/>
    </source>
</evidence>
<proteinExistence type="predicted"/>
<protein>
    <submittedName>
        <fullName evidence="2">Uncharacterized protein</fullName>
    </submittedName>
</protein>
<evidence type="ECO:0000313" key="3">
    <source>
        <dbReference type="Proteomes" id="UP000675940"/>
    </source>
</evidence>
<feature type="transmembrane region" description="Helical" evidence="1">
    <location>
        <begin position="36"/>
        <end position="56"/>
    </location>
</feature>
<comment type="caution">
    <text evidence="2">The sequence shown here is derived from an EMBL/GenBank/DDBJ whole genome shotgun (WGS) entry which is preliminary data.</text>
</comment>